<dbReference type="InterPro" id="IPR004360">
    <property type="entry name" value="Glyas_Fos-R_dOase_dom"/>
</dbReference>
<comment type="caution">
    <text evidence="2">The sequence shown here is derived from an EMBL/GenBank/DDBJ whole genome shotgun (WGS) entry which is preliminary data.</text>
</comment>
<dbReference type="Gene3D" id="3.10.180.10">
    <property type="entry name" value="2,3-Dihydroxybiphenyl 1,2-Dioxygenase, domain 1"/>
    <property type="match status" value="1"/>
</dbReference>
<protein>
    <submittedName>
        <fullName evidence="2">Glyoxalase</fullName>
    </submittedName>
</protein>
<evidence type="ECO:0000313" key="3">
    <source>
        <dbReference type="Proteomes" id="UP000321250"/>
    </source>
</evidence>
<dbReference type="Proteomes" id="UP000321250">
    <property type="component" value="Unassembled WGS sequence"/>
</dbReference>
<feature type="domain" description="VOC" evidence="1">
    <location>
        <begin position="2"/>
        <end position="127"/>
    </location>
</feature>
<sequence length="144" mass="15751">MTPFHLAFRIDDIESTRAFYAGLLECPTGRETDNWIDFDFFGHQISAHIGPRPDTVLQTSVGGIDVPLAHFGAVLPWEIWQSLADRLKSGDAEFVIAPQVRFAGEPGEQGTFFVRDPSGNALEFKAFRDAAGMFDATTTAGAQS</sequence>
<gene>
    <name evidence="2" type="ORF">FSB78_03960</name>
</gene>
<dbReference type="PANTHER" id="PTHR39434:SF1">
    <property type="entry name" value="VOC DOMAIN-CONTAINING PROTEIN"/>
    <property type="match status" value="1"/>
</dbReference>
<organism evidence="2 3">
    <name type="scientific">Sphingomonas ginsenosidivorax</name>
    <dbReference type="NCBI Taxonomy" id="862135"/>
    <lineage>
        <taxon>Bacteria</taxon>
        <taxon>Pseudomonadati</taxon>
        <taxon>Pseudomonadota</taxon>
        <taxon>Alphaproteobacteria</taxon>
        <taxon>Sphingomonadales</taxon>
        <taxon>Sphingomonadaceae</taxon>
        <taxon>Sphingomonas</taxon>
    </lineage>
</organism>
<proteinExistence type="predicted"/>
<dbReference type="PANTHER" id="PTHR39434">
    <property type="match status" value="1"/>
</dbReference>
<dbReference type="InterPro" id="IPR029068">
    <property type="entry name" value="Glyas_Bleomycin-R_OHBP_Dase"/>
</dbReference>
<reference evidence="2 3" key="1">
    <citation type="journal article" date="2013" name="Antonie Van Leeuwenhoek">
        <title>Sphingomonas ginsenosidivorax sp. nov., with the ability to transform ginsenosides.</title>
        <authorList>
            <person name="Jin X.F."/>
            <person name="Kim J.K."/>
            <person name="Liu Q.M."/>
            <person name="Kang M.S."/>
            <person name="He D."/>
            <person name="Jin F.X."/>
            <person name="Kim S.C."/>
            <person name="Im W.T."/>
        </authorList>
    </citation>
    <scope>NUCLEOTIDE SEQUENCE [LARGE SCALE GENOMIC DNA]</scope>
    <source>
        <strain evidence="2 3">KHI67</strain>
    </source>
</reference>
<dbReference type="RefSeq" id="WP_147080153.1">
    <property type="nucleotide sequence ID" value="NZ_VOQR01000001.1"/>
</dbReference>
<evidence type="ECO:0000259" key="1">
    <source>
        <dbReference type="PROSITE" id="PS51819"/>
    </source>
</evidence>
<dbReference type="Pfam" id="PF00903">
    <property type="entry name" value="Glyoxalase"/>
    <property type="match status" value="1"/>
</dbReference>
<dbReference type="EMBL" id="VOQR01000001">
    <property type="protein sequence ID" value="TXC70192.1"/>
    <property type="molecule type" value="Genomic_DNA"/>
</dbReference>
<keyword evidence="3" id="KW-1185">Reference proteome</keyword>
<dbReference type="InterPro" id="IPR037523">
    <property type="entry name" value="VOC_core"/>
</dbReference>
<dbReference type="PROSITE" id="PS51819">
    <property type="entry name" value="VOC"/>
    <property type="match status" value="1"/>
</dbReference>
<dbReference type="OrthoDB" id="793940at2"/>
<evidence type="ECO:0000313" key="2">
    <source>
        <dbReference type="EMBL" id="TXC70192.1"/>
    </source>
</evidence>
<accession>A0A5C6UBW0</accession>
<name>A0A5C6UBW0_9SPHN</name>
<dbReference type="AlphaFoldDB" id="A0A5C6UBW0"/>
<dbReference type="SUPFAM" id="SSF54593">
    <property type="entry name" value="Glyoxalase/Bleomycin resistance protein/Dihydroxybiphenyl dioxygenase"/>
    <property type="match status" value="1"/>
</dbReference>